<organism evidence="1 2">
    <name type="scientific">Solanum commersonii</name>
    <name type="common">Commerson's wild potato</name>
    <name type="synonym">Commerson's nightshade</name>
    <dbReference type="NCBI Taxonomy" id="4109"/>
    <lineage>
        <taxon>Eukaryota</taxon>
        <taxon>Viridiplantae</taxon>
        <taxon>Streptophyta</taxon>
        <taxon>Embryophyta</taxon>
        <taxon>Tracheophyta</taxon>
        <taxon>Spermatophyta</taxon>
        <taxon>Magnoliopsida</taxon>
        <taxon>eudicotyledons</taxon>
        <taxon>Gunneridae</taxon>
        <taxon>Pentapetalae</taxon>
        <taxon>asterids</taxon>
        <taxon>lamiids</taxon>
        <taxon>Solanales</taxon>
        <taxon>Solanaceae</taxon>
        <taxon>Solanoideae</taxon>
        <taxon>Solaneae</taxon>
        <taxon>Solanum</taxon>
    </lineage>
</organism>
<keyword evidence="2" id="KW-1185">Reference proteome</keyword>
<dbReference type="Proteomes" id="UP000824120">
    <property type="component" value="Chromosome 12"/>
</dbReference>
<gene>
    <name evidence="1" type="ORF">H5410_061433</name>
</gene>
<evidence type="ECO:0000313" key="1">
    <source>
        <dbReference type="EMBL" id="KAG5571667.1"/>
    </source>
</evidence>
<accession>A0A9J5W7Q7</accession>
<reference evidence="1 2" key="1">
    <citation type="submission" date="2020-09" db="EMBL/GenBank/DDBJ databases">
        <title>De no assembly of potato wild relative species, Solanum commersonii.</title>
        <authorList>
            <person name="Cho K."/>
        </authorList>
    </citation>
    <scope>NUCLEOTIDE SEQUENCE [LARGE SCALE GENOMIC DNA]</scope>
    <source>
        <strain evidence="1">LZ3.2</strain>
        <tissue evidence="1">Leaf</tissue>
    </source>
</reference>
<evidence type="ECO:0000313" key="2">
    <source>
        <dbReference type="Proteomes" id="UP000824120"/>
    </source>
</evidence>
<sequence>MDNSNQSIIVEVQPLSSSPTHLSIIDSNSQTIALPALPIRLDRKNYYFWQSNDTSESTPNLAFTTWKKRENPSSLAQNYNEPFYYTLLNAHPYK</sequence>
<protein>
    <submittedName>
        <fullName evidence="1">Uncharacterized protein</fullName>
    </submittedName>
</protein>
<dbReference type="AlphaFoldDB" id="A0A9J5W7Q7"/>
<comment type="caution">
    <text evidence="1">The sequence shown here is derived from an EMBL/GenBank/DDBJ whole genome shotgun (WGS) entry which is preliminary data.</text>
</comment>
<dbReference type="EMBL" id="JACXVP010000012">
    <property type="protein sequence ID" value="KAG5571667.1"/>
    <property type="molecule type" value="Genomic_DNA"/>
</dbReference>
<proteinExistence type="predicted"/>
<name>A0A9J5W7Q7_SOLCO</name>